<comment type="caution">
    <text evidence="3">The sequence shown here is derived from an EMBL/GenBank/DDBJ whole genome shotgun (WGS) entry which is preliminary data.</text>
</comment>
<sequence>MRLSRHLSAAGQSYRVEFVPDDIVEVAAPSTVSAFRRQRPRRFQGLIQTLWTHRSLIATRQNRCLDSVVLFAFVLAEVLGPLIRGVGYLIIVVGVVIGLINPWFAVTYFGLIVCVGLILSWLGVYREVWGHQRYETPDKVLSLFGSGIVENVGFRQWKTLIAWQGFYRYILREPQVS</sequence>
<dbReference type="RefSeq" id="WP_368409027.1">
    <property type="nucleotide sequence ID" value="NZ_JALLGW010000001.1"/>
</dbReference>
<keyword evidence="1" id="KW-0472">Membrane</keyword>
<feature type="transmembrane region" description="Helical" evidence="1">
    <location>
        <begin position="68"/>
        <end position="97"/>
    </location>
</feature>
<dbReference type="Pfam" id="PF13632">
    <property type="entry name" value="Glyco_trans_2_3"/>
    <property type="match status" value="1"/>
</dbReference>
<evidence type="ECO:0000313" key="4">
    <source>
        <dbReference type="Proteomes" id="UP001596099"/>
    </source>
</evidence>
<gene>
    <name evidence="3" type="ORF">ACFPYI_18795</name>
</gene>
<evidence type="ECO:0000259" key="2">
    <source>
        <dbReference type="Pfam" id="PF13632"/>
    </source>
</evidence>
<dbReference type="AlphaFoldDB" id="A0ABD5RS76"/>
<dbReference type="Proteomes" id="UP001596099">
    <property type="component" value="Unassembled WGS sequence"/>
</dbReference>
<keyword evidence="1" id="KW-0812">Transmembrane</keyword>
<evidence type="ECO:0000313" key="3">
    <source>
        <dbReference type="EMBL" id="MFC5973383.1"/>
    </source>
</evidence>
<feature type="transmembrane region" description="Helical" evidence="1">
    <location>
        <begin position="103"/>
        <end position="124"/>
    </location>
</feature>
<protein>
    <submittedName>
        <fullName evidence="3">Glycosyltransferase family 2 protein</fullName>
    </submittedName>
</protein>
<evidence type="ECO:0000256" key="1">
    <source>
        <dbReference type="SAM" id="Phobius"/>
    </source>
</evidence>
<reference evidence="3 4" key="1">
    <citation type="journal article" date="2019" name="Int. J. Syst. Evol. Microbiol.">
        <title>The Global Catalogue of Microorganisms (GCM) 10K type strain sequencing project: providing services to taxonomists for standard genome sequencing and annotation.</title>
        <authorList>
            <consortium name="The Broad Institute Genomics Platform"/>
            <consortium name="The Broad Institute Genome Sequencing Center for Infectious Disease"/>
            <person name="Wu L."/>
            <person name="Ma J."/>
        </authorList>
    </citation>
    <scope>NUCLEOTIDE SEQUENCE [LARGE SCALE GENOMIC DNA]</scope>
    <source>
        <strain evidence="3 4">CGMCC 1.12543</strain>
    </source>
</reference>
<name>A0ABD5RS76_9EURY</name>
<accession>A0ABD5RS76</accession>
<keyword evidence="1" id="KW-1133">Transmembrane helix</keyword>
<dbReference type="InterPro" id="IPR001173">
    <property type="entry name" value="Glyco_trans_2-like"/>
</dbReference>
<proteinExistence type="predicted"/>
<feature type="domain" description="Glycosyltransferase 2-like" evidence="2">
    <location>
        <begin position="4"/>
        <end position="106"/>
    </location>
</feature>
<dbReference type="EMBL" id="JBHSQH010000001">
    <property type="protein sequence ID" value="MFC5973383.1"/>
    <property type="molecule type" value="Genomic_DNA"/>
</dbReference>
<organism evidence="3 4">
    <name type="scientific">Halomarina salina</name>
    <dbReference type="NCBI Taxonomy" id="1872699"/>
    <lineage>
        <taxon>Archaea</taxon>
        <taxon>Methanobacteriati</taxon>
        <taxon>Methanobacteriota</taxon>
        <taxon>Stenosarchaea group</taxon>
        <taxon>Halobacteria</taxon>
        <taxon>Halobacteriales</taxon>
        <taxon>Natronomonadaceae</taxon>
        <taxon>Halomarina</taxon>
    </lineage>
</organism>
<keyword evidence="4" id="KW-1185">Reference proteome</keyword>